<feature type="domain" description="A-factor biosynthesis hotdog" evidence="1">
    <location>
        <begin position="9"/>
        <end position="124"/>
    </location>
</feature>
<dbReference type="Proteomes" id="UP001422759">
    <property type="component" value="Unassembled WGS sequence"/>
</dbReference>
<proteinExistence type="predicted"/>
<protein>
    <recommendedName>
        <fullName evidence="1">A-factor biosynthesis hotdog domain-containing protein</fullName>
    </recommendedName>
</protein>
<evidence type="ECO:0000313" key="2">
    <source>
        <dbReference type="EMBL" id="GAA2156234.1"/>
    </source>
</evidence>
<dbReference type="InterPro" id="IPR005509">
    <property type="entry name" value="AfsA_hotdog_dom"/>
</dbReference>
<dbReference type="Pfam" id="PF03756">
    <property type="entry name" value="AfsA"/>
    <property type="match status" value="2"/>
</dbReference>
<accession>A0ABP5M2C6</accession>
<comment type="caution">
    <text evidence="2">The sequence shown here is derived from an EMBL/GenBank/DDBJ whole genome shotgun (WGS) entry which is preliminary data.</text>
</comment>
<sequence length="298" mass="32533">MLGTTGPTEQQFAVSALLPERHPLFNDGPNLFHDLHSPAEVLRRTALFVSHRYFRVPQERPAVFAATEVMVTGLDPWRRTPGPAHLTMDITLSPVDVVSGVPRGLECESALYVEGVRCGTATARLVFLMPRVYQNHRERGRVLSRGRFTGPEDGELWANEPAAKAVGRADQANVLLGRPVQSRQGELVVEVSVDPRNQVYGEATTDHVPAMVLIESTRQAALLLAGELHGFTVNSCVLSRWSARFQGFAEPDLPLHCRAVAGTLGRSADGRPALPVTLTLHQGARQIAAVDTVVLQDY</sequence>
<evidence type="ECO:0000259" key="1">
    <source>
        <dbReference type="Pfam" id="PF03756"/>
    </source>
</evidence>
<dbReference type="EMBL" id="BAAANT010000050">
    <property type="protein sequence ID" value="GAA2156234.1"/>
    <property type="molecule type" value="Genomic_DNA"/>
</dbReference>
<organism evidence="2 3">
    <name type="scientific">Kitasatospora kazusensis</name>
    <dbReference type="NCBI Taxonomy" id="407974"/>
    <lineage>
        <taxon>Bacteria</taxon>
        <taxon>Bacillati</taxon>
        <taxon>Actinomycetota</taxon>
        <taxon>Actinomycetes</taxon>
        <taxon>Kitasatosporales</taxon>
        <taxon>Streptomycetaceae</taxon>
        <taxon>Kitasatospora</taxon>
    </lineage>
</organism>
<keyword evidence="3" id="KW-1185">Reference proteome</keyword>
<name>A0ABP5M2C6_9ACTN</name>
<evidence type="ECO:0000313" key="3">
    <source>
        <dbReference type="Proteomes" id="UP001422759"/>
    </source>
</evidence>
<feature type="domain" description="A-factor biosynthesis hotdog" evidence="1">
    <location>
        <begin position="165"/>
        <end position="291"/>
    </location>
</feature>
<gene>
    <name evidence="2" type="ORF">GCM10009760_57000</name>
</gene>
<reference evidence="3" key="1">
    <citation type="journal article" date="2019" name="Int. J. Syst. Evol. Microbiol.">
        <title>The Global Catalogue of Microorganisms (GCM) 10K type strain sequencing project: providing services to taxonomists for standard genome sequencing and annotation.</title>
        <authorList>
            <consortium name="The Broad Institute Genomics Platform"/>
            <consortium name="The Broad Institute Genome Sequencing Center for Infectious Disease"/>
            <person name="Wu L."/>
            <person name="Ma J."/>
        </authorList>
    </citation>
    <scope>NUCLEOTIDE SEQUENCE [LARGE SCALE GENOMIC DNA]</scope>
    <source>
        <strain evidence="3">JCM 14560</strain>
    </source>
</reference>